<proteinExistence type="predicted"/>
<dbReference type="SMART" id="SM00382">
    <property type="entry name" value="AAA"/>
    <property type="match status" value="1"/>
</dbReference>
<dbReference type="SUPFAM" id="SSF52540">
    <property type="entry name" value="P-loop containing nucleoside triphosphate hydrolases"/>
    <property type="match status" value="1"/>
</dbReference>
<keyword evidence="2" id="KW-0067">ATP-binding</keyword>
<dbReference type="PANTHER" id="PTHR43581:SF2">
    <property type="entry name" value="EXCINUCLEASE ATPASE SUBUNIT"/>
    <property type="match status" value="1"/>
</dbReference>
<evidence type="ECO:0000313" key="2">
    <source>
        <dbReference type="EMBL" id="NJC25679.1"/>
    </source>
</evidence>
<sequence length="435" mass="48542">MTIKSLTIENLRGFAGKHVVEFTDPHVAAFIGVNGSGKSTVLEAVAATLAGLVPFSLEGEQSDLINFNRFDVNNDHDVGGWVTHIVFEDTRDEYRFSHQIVNRAGTVDSLMRAFSTHEQNLVDQLSRDVVKRTASVPILAHYHAGATKYVDNGNSKTYPKITDKTHTYLGAFNGRVDFDKITAYYVHIINLQNSEIVKSPFAEYRSPYVSAFETVIEQFLRILSGDDFFNQVKLETVGIEQFLVYKKQGGTIQFNQLSAGEKVVLGLVMDLVFRCLAGNGHLDEPTSSSGIVVIDEIELHLHPRWQANIVEALRNTFPNIQFIISTHAPLVINQLQDNQLFLLTKNRIIPGSQLQEPYGMEAGDVISSLMGVPTRPEDVRKDFDAIRRHLNDPTAENLAAAQLKLEALAEKISPNDPEIIQLQTLITFETSEANY</sequence>
<dbReference type="InterPro" id="IPR003959">
    <property type="entry name" value="ATPase_AAA_core"/>
</dbReference>
<dbReference type="RefSeq" id="WP_168036468.1">
    <property type="nucleotide sequence ID" value="NZ_JAATJH010000002.1"/>
</dbReference>
<keyword evidence="3" id="KW-1185">Reference proteome</keyword>
<comment type="caution">
    <text evidence="2">The sequence shown here is derived from an EMBL/GenBank/DDBJ whole genome shotgun (WGS) entry which is preliminary data.</text>
</comment>
<dbReference type="Gene3D" id="3.40.50.300">
    <property type="entry name" value="P-loop containing nucleotide triphosphate hydrolases"/>
    <property type="match status" value="1"/>
</dbReference>
<feature type="domain" description="AAA+ ATPase" evidence="1">
    <location>
        <begin position="24"/>
        <end position="354"/>
    </location>
</feature>
<dbReference type="InterPro" id="IPR051396">
    <property type="entry name" value="Bact_Antivir_Def_Nuclease"/>
</dbReference>
<dbReference type="PANTHER" id="PTHR43581">
    <property type="entry name" value="ATP/GTP PHOSPHATASE"/>
    <property type="match status" value="1"/>
</dbReference>
<gene>
    <name evidence="2" type="ORF">GGR27_001178</name>
</gene>
<dbReference type="GO" id="GO:0005524">
    <property type="term" value="F:ATP binding"/>
    <property type="evidence" value="ECO:0007669"/>
    <property type="project" value="UniProtKB-KW"/>
</dbReference>
<name>A0ABX0X9S8_9BACT</name>
<protein>
    <submittedName>
        <fullName evidence="2">ATP-binding protein involved in virulence</fullName>
    </submittedName>
</protein>
<keyword evidence="2" id="KW-0547">Nucleotide-binding</keyword>
<dbReference type="InterPro" id="IPR003593">
    <property type="entry name" value="AAA+_ATPase"/>
</dbReference>
<dbReference type="CDD" id="cd00267">
    <property type="entry name" value="ABC_ATPase"/>
    <property type="match status" value="1"/>
</dbReference>
<evidence type="ECO:0000313" key="3">
    <source>
        <dbReference type="Proteomes" id="UP000770785"/>
    </source>
</evidence>
<accession>A0ABX0X9S8</accession>
<evidence type="ECO:0000259" key="1">
    <source>
        <dbReference type="SMART" id="SM00382"/>
    </source>
</evidence>
<dbReference type="Pfam" id="PF13304">
    <property type="entry name" value="AAA_21"/>
    <property type="match status" value="1"/>
</dbReference>
<reference evidence="2 3" key="1">
    <citation type="submission" date="2020-03" db="EMBL/GenBank/DDBJ databases">
        <title>Genomic Encyclopedia of Type Strains, Phase IV (KMG-IV): sequencing the most valuable type-strain genomes for metagenomic binning, comparative biology and taxonomic classification.</title>
        <authorList>
            <person name="Goeker M."/>
        </authorList>
    </citation>
    <scope>NUCLEOTIDE SEQUENCE [LARGE SCALE GENOMIC DNA]</scope>
    <source>
        <strain evidence="2 3">DSM 105096</strain>
    </source>
</reference>
<dbReference type="InterPro" id="IPR027417">
    <property type="entry name" value="P-loop_NTPase"/>
</dbReference>
<dbReference type="Proteomes" id="UP000770785">
    <property type="component" value="Unassembled WGS sequence"/>
</dbReference>
<dbReference type="EMBL" id="JAATJH010000002">
    <property type="protein sequence ID" value="NJC25679.1"/>
    <property type="molecule type" value="Genomic_DNA"/>
</dbReference>
<organism evidence="2 3">
    <name type="scientific">Neolewinella antarctica</name>
    <dbReference type="NCBI Taxonomy" id="442734"/>
    <lineage>
        <taxon>Bacteria</taxon>
        <taxon>Pseudomonadati</taxon>
        <taxon>Bacteroidota</taxon>
        <taxon>Saprospiria</taxon>
        <taxon>Saprospirales</taxon>
        <taxon>Lewinellaceae</taxon>
        <taxon>Neolewinella</taxon>
    </lineage>
</organism>